<evidence type="ECO:0000313" key="6">
    <source>
        <dbReference type="EMBL" id="CAF1507833.1"/>
    </source>
</evidence>
<dbReference type="Proteomes" id="UP000663832">
    <property type="component" value="Unassembled WGS sequence"/>
</dbReference>
<accession>A0A814BKH9</accession>
<protein>
    <submittedName>
        <fullName evidence="4">Uncharacterized protein</fullName>
    </submittedName>
</protein>
<name>A0A814BKH9_9BILA</name>
<dbReference type="GO" id="GO:0033897">
    <property type="term" value="F:ribonuclease T2 activity"/>
    <property type="evidence" value="ECO:0007669"/>
    <property type="project" value="InterPro"/>
</dbReference>
<comment type="similarity">
    <text evidence="1 2">Belongs to the RNase T2 family.</text>
</comment>
<dbReference type="PROSITE" id="PS00530">
    <property type="entry name" value="RNASE_T2_1"/>
    <property type="match status" value="1"/>
</dbReference>
<evidence type="ECO:0000256" key="1">
    <source>
        <dbReference type="ARBA" id="ARBA00007469"/>
    </source>
</evidence>
<dbReference type="EMBL" id="CAJOBB010004388">
    <property type="protein sequence ID" value="CAF4087006.1"/>
    <property type="molecule type" value="Genomic_DNA"/>
</dbReference>
<keyword evidence="8" id="KW-1185">Reference proteome</keyword>
<proteinExistence type="inferred from homology"/>
<dbReference type="AlphaFoldDB" id="A0A814BKH9"/>
<dbReference type="Pfam" id="PF00445">
    <property type="entry name" value="Ribonuclease_T2"/>
    <property type="match status" value="1"/>
</dbReference>
<dbReference type="EMBL" id="CAJNOM010000576">
    <property type="protein sequence ID" value="CAF1507833.1"/>
    <property type="molecule type" value="Genomic_DNA"/>
</dbReference>
<keyword evidence="3" id="KW-0732">Signal</keyword>
<evidence type="ECO:0000313" key="8">
    <source>
        <dbReference type="Proteomes" id="UP000663832"/>
    </source>
</evidence>
<dbReference type="InterPro" id="IPR001568">
    <property type="entry name" value="RNase_T2-like"/>
</dbReference>
<organism evidence="4 9">
    <name type="scientific">Adineta steineri</name>
    <dbReference type="NCBI Taxonomy" id="433720"/>
    <lineage>
        <taxon>Eukaryota</taxon>
        <taxon>Metazoa</taxon>
        <taxon>Spiralia</taxon>
        <taxon>Gnathifera</taxon>
        <taxon>Rotifera</taxon>
        <taxon>Eurotatoria</taxon>
        <taxon>Bdelloidea</taxon>
        <taxon>Adinetida</taxon>
        <taxon>Adinetidae</taxon>
        <taxon>Adineta</taxon>
    </lineage>
</organism>
<sequence>MLKLFVFVLFFLSLQCILFTNGLVVSQTSCPLPPKLKNNYDYDWKSRNNEWVNTKSKTDYLLLSLSWSPTFCASLPDRVRDNEFQCSRSDSFGLIVHGLWPQTSGSSSYRDQPRNCRNEQQLPTSLIKRFYCLMPDEDLMQAEWEKHGSCYFKTPMEYFTVIENLFNQLKIPDIRTMKQPTYKTIRDAFVSLNSPNLFYSAINVQMNQEGQLGEIRICYDLQYKFISCKQ</sequence>
<dbReference type="Proteomes" id="UP000663877">
    <property type="component" value="Unassembled WGS sequence"/>
</dbReference>
<dbReference type="EMBL" id="CAJNOI010000045">
    <property type="protein sequence ID" value="CAF0928008.1"/>
    <property type="molecule type" value="Genomic_DNA"/>
</dbReference>
<dbReference type="SUPFAM" id="SSF55895">
    <property type="entry name" value="Ribonuclease Rh-like"/>
    <property type="match status" value="1"/>
</dbReference>
<dbReference type="Gene3D" id="3.90.730.10">
    <property type="entry name" value="Ribonuclease T2-like"/>
    <property type="match status" value="1"/>
</dbReference>
<dbReference type="GO" id="GO:0006401">
    <property type="term" value="P:RNA catabolic process"/>
    <property type="evidence" value="ECO:0007669"/>
    <property type="project" value="UniProtKB-ARBA"/>
</dbReference>
<gene>
    <name evidence="4" type="ORF">BJG266_LOCUS11916</name>
    <name evidence="5" type="ORF">IZO911_LOCUS25919</name>
    <name evidence="7" type="ORF">KXQ929_LOCUS33720</name>
    <name evidence="6" type="ORF">QVE165_LOCUS43921</name>
</gene>
<dbReference type="OrthoDB" id="435754at2759"/>
<evidence type="ECO:0000313" key="5">
    <source>
        <dbReference type="EMBL" id="CAF1153715.1"/>
    </source>
</evidence>
<evidence type="ECO:0000256" key="3">
    <source>
        <dbReference type="SAM" id="SignalP"/>
    </source>
</evidence>
<evidence type="ECO:0000256" key="2">
    <source>
        <dbReference type="RuleBase" id="RU004328"/>
    </source>
</evidence>
<dbReference type="GO" id="GO:0003723">
    <property type="term" value="F:RNA binding"/>
    <property type="evidence" value="ECO:0007669"/>
    <property type="project" value="InterPro"/>
</dbReference>
<dbReference type="InterPro" id="IPR018188">
    <property type="entry name" value="RNase_T2_His_AS_1"/>
</dbReference>
<dbReference type="PANTHER" id="PTHR11240:SF22">
    <property type="entry name" value="RIBONUCLEASE T2"/>
    <property type="match status" value="1"/>
</dbReference>
<evidence type="ECO:0000313" key="9">
    <source>
        <dbReference type="Proteomes" id="UP000663877"/>
    </source>
</evidence>
<dbReference type="InterPro" id="IPR036430">
    <property type="entry name" value="RNase_T2-like_sf"/>
</dbReference>
<feature type="signal peptide" evidence="3">
    <location>
        <begin position="1"/>
        <end position="22"/>
    </location>
</feature>
<dbReference type="Proteomes" id="UP000663860">
    <property type="component" value="Unassembled WGS sequence"/>
</dbReference>
<reference evidence="4" key="1">
    <citation type="submission" date="2021-02" db="EMBL/GenBank/DDBJ databases">
        <authorList>
            <person name="Nowell W R."/>
        </authorList>
    </citation>
    <scope>NUCLEOTIDE SEQUENCE</scope>
</reference>
<dbReference type="PANTHER" id="PTHR11240">
    <property type="entry name" value="RIBONUCLEASE T2"/>
    <property type="match status" value="1"/>
</dbReference>
<dbReference type="EMBL" id="CAJNOE010000331">
    <property type="protein sequence ID" value="CAF1153715.1"/>
    <property type="molecule type" value="Genomic_DNA"/>
</dbReference>
<evidence type="ECO:0000313" key="4">
    <source>
        <dbReference type="EMBL" id="CAF0928008.1"/>
    </source>
</evidence>
<dbReference type="Proteomes" id="UP000663868">
    <property type="component" value="Unassembled WGS sequence"/>
</dbReference>
<evidence type="ECO:0000313" key="7">
    <source>
        <dbReference type="EMBL" id="CAF4087006.1"/>
    </source>
</evidence>
<feature type="chain" id="PRO_5036409862" evidence="3">
    <location>
        <begin position="23"/>
        <end position="230"/>
    </location>
</feature>
<comment type="caution">
    <text evidence="4">The sequence shown here is derived from an EMBL/GenBank/DDBJ whole genome shotgun (WGS) entry which is preliminary data.</text>
</comment>